<keyword evidence="6" id="KW-1185">Reference proteome</keyword>
<evidence type="ECO:0000256" key="2">
    <source>
        <dbReference type="ARBA" id="ARBA00022448"/>
    </source>
</evidence>
<evidence type="ECO:0000313" key="5">
    <source>
        <dbReference type="EMBL" id="GAA3700684.1"/>
    </source>
</evidence>
<proteinExistence type="predicted"/>
<comment type="caution">
    <text evidence="5">The sequence shown here is derived from an EMBL/GenBank/DDBJ whole genome shotgun (WGS) entry which is preliminary data.</text>
</comment>
<name>A0ABP7DAP4_9MICC</name>
<dbReference type="RefSeq" id="WP_345153923.1">
    <property type="nucleotide sequence ID" value="NZ_BAABEO010000031.1"/>
</dbReference>
<gene>
    <name evidence="5" type="ORF">GCM10023081_41610</name>
</gene>
<dbReference type="PROSITE" id="PS51318">
    <property type="entry name" value="TAT"/>
    <property type="match status" value="1"/>
</dbReference>
<dbReference type="Proteomes" id="UP001500752">
    <property type="component" value="Unassembled WGS sequence"/>
</dbReference>
<reference evidence="6" key="1">
    <citation type="journal article" date="2019" name="Int. J. Syst. Evol. Microbiol.">
        <title>The Global Catalogue of Microorganisms (GCM) 10K type strain sequencing project: providing services to taxonomists for standard genome sequencing and annotation.</title>
        <authorList>
            <consortium name="The Broad Institute Genomics Platform"/>
            <consortium name="The Broad Institute Genome Sequencing Center for Infectious Disease"/>
            <person name="Wu L."/>
            <person name="Ma J."/>
        </authorList>
    </citation>
    <scope>NUCLEOTIDE SEQUENCE [LARGE SCALE GENOMIC DNA]</scope>
    <source>
        <strain evidence="6">JCM 30742</strain>
    </source>
</reference>
<dbReference type="InterPro" id="IPR006059">
    <property type="entry name" value="SBP"/>
</dbReference>
<evidence type="ECO:0000256" key="1">
    <source>
        <dbReference type="ARBA" id="ARBA00004418"/>
    </source>
</evidence>
<dbReference type="PRINTS" id="PR00909">
    <property type="entry name" value="SPERMDNBNDNG"/>
</dbReference>
<keyword evidence="3" id="KW-0732">Signal</keyword>
<dbReference type="Pfam" id="PF13416">
    <property type="entry name" value="SBP_bac_8"/>
    <property type="match status" value="1"/>
</dbReference>
<protein>
    <submittedName>
        <fullName evidence="5">Spermidine/putrescine ABC transporter substrate-binding protein</fullName>
    </submittedName>
</protein>
<keyword evidence="2" id="KW-0813">Transport</keyword>
<dbReference type="SUPFAM" id="SSF53850">
    <property type="entry name" value="Periplasmic binding protein-like II"/>
    <property type="match status" value="1"/>
</dbReference>
<keyword evidence="4" id="KW-0574">Periplasm</keyword>
<sequence>MRPQLPNDRLNDPALRELVRAQARMQQTRAQMTRRTLLRGAGGLGLAGLLAACGTGGTGTGGQSAAPSAAADLSGTDKAVNWANWTLYLDYDDKTRTYPTLVEFEKQTGIRANYAEDIDGNDSYYGKIQAQLSAGQDIGQDIITLTDPMAGRIIRQGYTQELNHANIPNIANLLPSLQDVGFDPGRKNSLTWQSGYAGIAWNKEAVPGGLRSVDDLWKPELKGRVEVLDEWRDTIGLIMMQNGIDISGDWTSDDFDAALAVLDEQIASGQIRQVKGNSYKEDLVSGDALAVICWSGDITQLNFENDDKWEFAIPEAGGTLWSDNMMVPIGSPRKTNAEKLMNYYYEPEVAATVAAYVNFICPVEGAREAMEKIDPTLVDNPLIFPTDEDLARTKVFRTLTAEEETDYGSRFQQTIGA</sequence>
<evidence type="ECO:0000256" key="4">
    <source>
        <dbReference type="ARBA" id="ARBA00022764"/>
    </source>
</evidence>
<dbReference type="InterPro" id="IPR001188">
    <property type="entry name" value="Sperm_putr-bd"/>
</dbReference>
<comment type="subcellular location">
    <subcellularLocation>
        <location evidence="1">Periplasm</location>
    </subcellularLocation>
</comment>
<dbReference type="PANTHER" id="PTHR30222:SF17">
    <property type="entry name" value="SPERMIDINE_PUTRESCINE-BINDING PERIPLASMIC PROTEIN"/>
    <property type="match status" value="1"/>
</dbReference>
<dbReference type="PANTHER" id="PTHR30222">
    <property type="entry name" value="SPERMIDINE/PUTRESCINE-BINDING PERIPLASMIC PROTEIN"/>
    <property type="match status" value="1"/>
</dbReference>
<dbReference type="InterPro" id="IPR006311">
    <property type="entry name" value="TAT_signal"/>
</dbReference>
<evidence type="ECO:0000313" key="6">
    <source>
        <dbReference type="Proteomes" id="UP001500752"/>
    </source>
</evidence>
<dbReference type="CDD" id="cd13590">
    <property type="entry name" value="PBP2_PotD_PotF_like"/>
    <property type="match status" value="1"/>
</dbReference>
<dbReference type="Gene3D" id="3.40.190.10">
    <property type="entry name" value="Periplasmic binding protein-like II"/>
    <property type="match status" value="2"/>
</dbReference>
<organism evidence="5 6">
    <name type="scientific">Arthrobacter ginkgonis</name>
    <dbReference type="NCBI Taxonomy" id="1630594"/>
    <lineage>
        <taxon>Bacteria</taxon>
        <taxon>Bacillati</taxon>
        <taxon>Actinomycetota</taxon>
        <taxon>Actinomycetes</taxon>
        <taxon>Micrococcales</taxon>
        <taxon>Micrococcaceae</taxon>
        <taxon>Arthrobacter</taxon>
    </lineage>
</organism>
<evidence type="ECO:0000256" key="3">
    <source>
        <dbReference type="ARBA" id="ARBA00022729"/>
    </source>
</evidence>
<accession>A0ABP7DAP4</accession>
<dbReference type="EMBL" id="BAABEO010000031">
    <property type="protein sequence ID" value="GAA3700684.1"/>
    <property type="molecule type" value="Genomic_DNA"/>
</dbReference>